<keyword evidence="1" id="KW-0812">Transmembrane</keyword>
<dbReference type="WBParaSite" id="nRc.2.0.1.t16333-RA">
    <property type="protein sequence ID" value="nRc.2.0.1.t16333-RA"/>
    <property type="gene ID" value="nRc.2.0.1.g16333"/>
</dbReference>
<evidence type="ECO:0000313" key="4">
    <source>
        <dbReference type="WBParaSite" id="nRc.2.0.1.t16333-RA"/>
    </source>
</evidence>
<keyword evidence="1" id="KW-1133">Transmembrane helix</keyword>
<proteinExistence type="predicted"/>
<keyword evidence="2" id="KW-0732">Signal</keyword>
<sequence length="65" mass="7124">MKAVLIVVAFLMLAIMDPIINSDSPSFAQAACVGSVSTAVYWAIDKQTMFMRATCIRSKKLHFAI</sequence>
<evidence type="ECO:0000256" key="1">
    <source>
        <dbReference type="SAM" id="Phobius"/>
    </source>
</evidence>
<keyword evidence="3" id="KW-1185">Reference proteome</keyword>
<name>A0A915IQ60_ROMCU</name>
<keyword evidence="1" id="KW-0472">Membrane</keyword>
<accession>A0A915IQ60</accession>
<evidence type="ECO:0000256" key="2">
    <source>
        <dbReference type="SAM" id="SignalP"/>
    </source>
</evidence>
<protein>
    <submittedName>
        <fullName evidence="4">Uncharacterized protein</fullName>
    </submittedName>
</protein>
<dbReference type="Proteomes" id="UP000887565">
    <property type="component" value="Unplaced"/>
</dbReference>
<organism evidence="3 4">
    <name type="scientific">Romanomermis culicivorax</name>
    <name type="common">Nematode worm</name>
    <dbReference type="NCBI Taxonomy" id="13658"/>
    <lineage>
        <taxon>Eukaryota</taxon>
        <taxon>Metazoa</taxon>
        <taxon>Ecdysozoa</taxon>
        <taxon>Nematoda</taxon>
        <taxon>Enoplea</taxon>
        <taxon>Dorylaimia</taxon>
        <taxon>Mermithida</taxon>
        <taxon>Mermithoidea</taxon>
        <taxon>Mermithidae</taxon>
        <taxon>Romanomermis</taxon>
    </lineage>
</organism>
<feature type="signal peptide" evidence="2">
    <location>
        <begin position="1"/>
        <end position="22"/>
    </location>
</feature>
<feature type="chain" id="PRO_5037424998" evidence="2">
    <location>
        <begin position="23"/>
        <end position="65"/>
    </location>
</feature>
<dbReference type="AlphaFoldDB" id="A0A915IQ60"/>
<evidence type="ECO:0000313" key="3">
    <source>
        <dbReference type="Proteomes" id="UP000887565"/>
    </source>
</evidence>
<reference evidence="4" key="1">
    <citation type="submission" date="2022-11" db="UniProtKB">
        <authorList>
            <consortium name="WormBaseParasite"/>
        </authorList>
    </citation>
    <scope>IDENTIFICATION</scope>
</reference>
<feature type="transmembrane region" description="Helical" evidence="1">
    <location>
        <begin position="26"/>
        <end position="44"/>
    </location>
</feature>